<evidence type="ECO:0000313" key="2">
    <source>
        <dbReference type="Proteomes" id="UP001201273"/>
    </source>
</evidence>
<accession>A0ABS8WC12</accession>
<proteinExistence type="predicted"/>
<name>A0ABS8WC12_9GAMM</name>
<dbReference type="GO" id="GO:0016787">
    <property type="term" value="F:hydrolase activity"/>
    <property type="evidence" value="ECO:0007669"/>
    <property type="project" value="UniProtKB-KW"/>
</dbReference>
<keyword evidence="1" id="KW-0378">Hydrolase</keyword>
<sequence>MTTITIVNVPGYTNAGPQHWQTIIENKYRNVVRVQQDNWENPVREQWITGVNNTVTQIEGKVILVGHSCGAVAITQWAVQYASTNTSAQVIGALLVAPADIDADTAIKPIQVQRPLPKQSLPFPTILAYSDNDDHTALERSIWMIEQWGSHGVLFKGAGHFHTEAGFGEWPAGEALINELAGFDVLLPR</sequence>
<reference evidence="1 2" key="1">
    <citation type="journal article" date="2022" name="Environ. Microbiol. Rep.">
        <title>Eco-phylogenetic analyses reveal divergent evolution of vitamin B12 metabolism in the marine bacterial family 'Psychromonadaceae'.</title>
        <authorList>
            <person name="Jin X."/>
            <person name="Yang Y."/>
            <person name="Cao H."/>
            <person name="Gao B."/>
            <person name="Zhao Z."/>
        </authorList>
    </citation>
    <scope>NUCLEOTIDE SEQUENCE [LARGE SCALE GENOMIC DNA]</scope>
    <source>
        <strain evidence="1 2">MKS20</strain>
    </source>
</reference>
<gene>
    <name evidence="1" type="ORF">K6Y31_12535</name>
</gene>
<dbReference type="EMBL" id="JAIMJA010000012">
    <property type="protein sequence ID" value="MCE2595647.1"/>
    <property type="molecule type" value="Genomic_DNA"/>
</dbReference>
<evidence type="ECO:0000313" key="1">
    <source>
        <dbReference type="EMBL" id="MCE2595647.1"/>
    </source>
</evidence>
<dbReference type="Proteomes" id="UP001201273">
    <property type="component" value="Unassembled WGS sequence"/>
</dbReference>
<dbReference type="SUPFAM" id="SSF53474">
    <property type="entry name" value="alpha/beta-Hydrolases"/>
    <property type="match status" value="1"/>
</dbReference>
<dbReference type="RefSeq" id="WP_233053161.1">
    <property type="nucleotide sequence ID" value="NZ_JAIMJA010000012.1"/>
</dbReference>
<dbReference type="Gene3D" id="3.40.50.1820">
    <property type="entry name" value="alpha/beta hydrolase"/>
    <property type="match status" value="1"/>
</dbReference>
<dbReference type="InterPro" id="IPR029058">
    <property type="entry name" value="AB_hydrolase_fold"/>
</dbReference>
<keyword evidence="2" id="KW-1185">Reference proteome</keyword>
<protein>
    <submittedName>
        <fullName evidence="1">Alpha/beta hydrolase</fullName>
    </submittedName>
</protein>
<dbReference type="InterPro" id="IPR010662">
    <property type="entry name" value="RBBP9/YdeN"/>
</dbReference>
<comment type="caution">
    <text evidence="1">The sequence shown here is derived from an EMBL/GenBank/DDBJ whole genome shotgun (WGS) entry which is preliminary data.</text>
</comment>
<organism evidence="1 2">
    <name type="scientific">Motilimonas cestriensis</name>
    <dbReference type="NCBI Taxonomy" id="2742685"/>
    <lineage>
        <taxon>Bacteria</taxon>
        <taxon>Pseudomonadati</taxon>
        <taxon>Pseudomonadota</taxon>
        <taxon>Gammaproteobacteria</taxon>
        <taxon>Alteromonadales</taxon>
        <taxon>Alteromonadales genera incertae sedis</taxon>
        <taxon>Motilimonas</taxon>
    </lineage>
</organism>
<dbReference type="Pfam" id="PF06821">
    <property type="entry name" value="Ser_hydrolase"/>
    <property type="match status" value="1"/>
</dbReference>